<evidence type="ECO:0000313" key="3">
    <source>
        <dbReference type="EMBL" id="POS01463.1"/>
    </source>
</evidence>
<sequence length="185" mass="21981">MFEKIIALDKQLIVYLNNLGSKNFDWFWLLATKQFNWAPIFIFVFYLLYKKIGLKKFGWAIFFIALIILFADQTANLFKNSFERVRPCNDLSIVKNLRIYWDKSGSFSFFSGHATNSMATALFVYLLLKPYYKNAFLLFLFPLIFAYSRIYLGLHFPLDILTGYLFGAIYGFIFYKIFQKKILFR</sequence>
<keyword evidence="4" id="KW-1185">Reference proteome</keyword>
<dbReference type="InterPro" id="IPR000326">
    <property type="entry name" value="PAP2/HPO"/>
</dbReference>
<dbReference type="SUPFAM" id="SSF48317">
    <property type="entry name" value="Acid phosphatase/Vanadium-dependent haloperoxidase"/>
    <property type="match status" value="1"/>
</dbReference>
<dbReference type="RefSeq" id="WP_103726315.1">
    <property type="nucleotide sequence ID" value="NZ_PQNY01000010.1"/>
</dbReference>
<protein>
    <submittedName>
        <fullName evidence="3">Undecaprenyl-diphosphatase</fullName>
    </submittedName>
</protein>
<name>A0A2S4N7X2_9FLAO</name>
<keyword evidence="1" id="KW-1133">Transmembrane helix</keyword>
<organism evidence="3 4">
    <name type="scientific">Flavobacterium croceum DSM 17960</name>
    <dbReference type="NCBI Taxonomy" id="1121886"/>
    <lineage>
        <taxon>Bacteria</taxon>
        <taxon>Pseudomonadati</taxon>
        <taxon>Bacteroidota</taxon>
        <taxon>Flavobacteriia</taxon>
        <taxon>Flavobacteriales</taxon>
        <taxon>Flavobacteriaceae</taxon>
        <taxon>Flavobacterium</taxon>
    </lineage>
</organism>
<accession>A0A2S4N7X2</accession>
<feature type="transmembrane region" description="Helical" evidence="1">
    <location>
        <begin position="26"/>
        <end position="49"/>
    </location>
</feature>
<comment type="caution">
    <text evidence="3">The sequence shown here is derived from an EMBL/GenBank/DDBJ whole genome shotgun (WGS) entry which is preliminary data.</text>
</comment>
<feature type="transmembrane region" description="Helical" evidence="1">
    <location>
        <begin position="135"/>
        <end position="154"/>
    </location>
</feature>
<keyword evidence="1" id="KW-0472">Membrane</keyword>
<evidence type="ECO:0000259" key="2">
    <source>
        <dbReference type="SMART" id="SM00014"/>
    </source>
</evidence>
<keyword evidence="1" id="KW-0812">Transmembrane</keyword>
<feature type="transmembrane region" description="Helical" evidence="1">
    <location>
        <begin position="56"/>
        <end position="75"/>
    </location>
</feature>
<dbReference type="InterPro" id="IPR036938">
    <property type="entry name" value="PAP2/HPO_sf"/>
</dbReference>
<dbReference type="Proteomes" id="UP000237056">
    <property type="component" value="Unassembled WGS sequence"/>
</dbReference>
<dbReference type="Gene3D" id="1.20.144.10">
    <property type="entry name" value="Phosphatidic acid phosphatase type 2/haloperoxidase"/>
    <property type="match status" value="1"/>
</dbReference>
<feature type="transmembrane region" description="Helical" evidence="1">
    <location>
        <begin position="107"/>
        <end position="128"/>
    </location>
</feature>
<dbReference type="OrthoDB" id="9789113at2"/>
<evidence type="ECO:0000313" key="4">
    <source>
        <dbReference type="Proteomes" id="UP000237056"/>
    </source>
</evidence>
<feature type="domain" description="Phosphatidic acid phosphatase type 2/haloperoxidase" evidence="2">
    <location>
        <begin position="60"/>
        <end position="175"/>
    </location>
</feature>
<evidence type="ECO:0000256" key="1">
    <source>
        <dbReference type="SAM" id="Phobius"/>
    </source>
</evidence>
<dbReference type="AlphaFoldDB" id="A0A2S4N7X2"/>
<dbReference type="SMART" id="SM00014">
    <property type="entry name" value="acidPPc"/>
    <property type="match status" value="1"/>
</dbReference>
<dbReference type="PANTHER" id="PTHR14969:SF13">
    <property type="entry name" value="AT30094P"/>
    <property type="match status" value="1"/>
</dbReference>
<feature type="transmembrane region" description="Helical" evidence="1">
    <location>
        <begin position="160"/>
        <end position="178"/>
    </location>
</feature>
<dbReference type="PANTHER" id="PTHR14969">
    <property type="entry name" value="SPHINGOSINE-1-PHOSPHATE PHOSPHOHYDROLASE"/>
    <property type="match status" value="1"/>
</dbReference>
<dbReference type="EMBL" id="PQNY01000010">
    <property type="protein sequence ID" value="POS01463.1"/>
    <property type="molecule type" value="Genomic_DNA"/>
</dbReference>
<dbReference type="Pfam" id="PF01569">
    <property type="entry name" value="PAP2"/>
    <property type="match status" value="1"/>
</dbReference>
<proteinExistence type="predicted"/>
<reference evidence="3 4" key="1">
    <citation type="submission" date="2018-01" db="EMBL/GenBank/DDBJ databases">
        <title>Genomic Encyclopedia of Type Strains, Phase I: the one thousand microbial genomes (KMG-I) project.</title>
        <authorList>
            <person name="Goeker M."/>
        </authorList>
    </citation>
    <scope>NUCLEOTIDE SEQUENCE [LARGE SCALE GENOMIC DNA]</scope>
    <source>
        <strain evidence="3 4">DSM 17960</strain>
    </source>
</reference>
<gene>
    <name evidence="3" type="ORF">Q361_11046</name>
</gene>